<keyword evidence="1 3" id="KW-0807">Transducer</keyword>
<evidence type="ECO:0000256" key="1">
    <source>
        <dbReference type="ARBA" id="ARBA00023224"/>
    </source>
</evidence>
<dbReference type="Gene3D" id="6.10.340.10">
    <property type="match status" value="1"/>
</dbReference>
<protein>
    <submittedName>
        <fullName evidence="7">Putative methyl accepting chemotaxis protein</fullName>
    </submittedName>
</protein>
<dbReference type="RefSeq" id="WP_060911133.1">
    <property type="nucleotide sequence ID" value="NZ_CP126038.1"/>
</dbReference>
<organism evidence="7 8">
    <name type="scientific">Bradyrhizobium diazoefficiens</name>
    <dbReference type="NCBI Taxonomy" id="1355477"/>
    <lineage>
        <taxon>Bacteria</taxon>
        <taxon>Pseudomonadati</taxon>
        <taxon>Pseudomonadota</taxon>
        <taxon>Alphaproteobacteria</taxon>
        <taxon>Hyphomicrobiales</taxon>
        <taxon>Nitrobacteraceae</taxon>
        <taxon>Bradyrhizobium</taxon>
    </lineage>
</organism>
<evidence type="ECO:0000256" key="3">
    <source>
        <dbReference type="PROSITE-ProRule" id="PRU00284"/>
    </source>
</evidence>
<dbReference type="Pfam" id="PF00672">
    <property type="entry name" value="HAMP"/>
    <property type="match status" value="1"/>
</dbReference>
<evidence type="ECO:0000259" key="6">
    <source>
        <dbReference type="PROSITE" id="PS50885"/>
    </source>
</evidence>
<proteinExistence type="inferred from homology"/>
<dbReference type="PROSITE" id="PS50111">
    <property type="entry name" value="CHEMOTAXIS_TRANSDUC_2"/>
    <property type="match status" value="1"/>
</dbReference>
<feature type="domain" description="HAMP" evidence="6">
    <location>
        <begin position="220"/>
        <end position="273"/>
    </location>
</feature>
<accession>A0A0E4BU35</accession>
<keyword evidence="4" id="KW-0472">Membrane</keyword>
<dbReference type="Pfam" id="PF00015">
    <property type="entry name" value="MCPsignal"/>
    <property type="match status" value="1"/>
</dbReference>
<evidence type="ECO:0000313" key="8">
    <source>
        <dbReference type="Proteomes" id="UP000063308"/>
    </source>
</evidence>
<keyword evidence="4" id="KW-0812">Transmembrane</keyword>
<dbReference type="AlphaFoldDB" id="A0A0E4BU35"/>
<reference evidence="7 8" key="1">
    <citation type="submission" date="2014-11" db="EMBL/GenBank/DDBJ databases">
        <title>Symbiosis island explosion on the genome of extra-slow-growing strains of soybean bradyrhizobia with massive insertion sequences.</title>
        <authorList>
            <person name="Iida T."/>
            <person name="Minamisawa K."/>
        </authorList>
    </citation>
    <scope>NUCLEOTIDE SEQUENCE [LARGE SCALE GENOMIC DNA]</scope>
    <source>
        <strain evidence="7 8">NK6</strain>
    </source>
</reference>
<evidence type="ECO:0000313" key="7">
    <source>
        <dbReference type="EMBL" id="BAR60173.1"/>
    </source>
</evidence>
<dbReference type="InterPro" id="IPR003660">
    <property type="entry name" value="HAMP_dom"/>
</dbReference>
<evidence type="ECO:0000256" key="4">
    <source>
        <dbReference type="SAM" id="Phobius"/>
    </source>
</evidence>
<dbReference type="PANTHER" id="PTHR32089">
    <property type="entry name" value="METHYL-ACCEPTING CHEMOTAXIS PROTEIN MCPB"/>
    <property type="match status" value="1"/>
</dbReference>
<name>A0A0E4BU35_9BRAD</name>
<dbReference type="GO" id="GO:0006935">
    <property type="term" value="P:chemotaxis"/>
    <property type="evidence" value="ECO:0007669"/>
    <property type="project" value="InterPro"/>
</dbReference>
<dbReference type="SMART" id="SM00304">
    <property type="entry name" value="HAMP"/>
    <property type="match status" value="1"/>
</dbReference>
<dbReference type="SUPFAM" id="SSF58104">
    <property type="entry name" value="Methyl-accepting chemotaxis protein (MCP) signaling domain"/>
    <property type="match status" value="1"/>
</dbReference>
<dbReference type="InterPro" id="IPR004089">
    <property type="entry name" value="MCPsignal_dom"/>
</dbReference>
<gene>
    <name evidence="7" type="ORF">NK6_7022</name>
</gene>
<keyword evidence="4" id="KW-1133">Transmembrane helix</keyword>
<dbReference type="CDD" id="cd06225">
    <property type="entry name" value="HAMP"/>
    <property type="match status" value="1"/>
</dbReference>
<dbReference type="PANTHER" id="PTHR32089:SF112">
    <property type="entry name" value="LYSOZYME-LIKE PROTEIN-RELATED"/>
    <property type="match status" value="1"/>
</dbReference>
<evidence type="ECO:0000259" key="5">
    <source>
        <dbReference type="PROSITE" id="PS50111"/>
    </source>
</evidence>
<dbReference type="GO" id="GO:0004888">
    <property type="term" value="F:transmembrane signaling receptor activity"/>
    <property type="evidence" value="ECO:0007669"/>
    <property type="project" value="InterPro"/>
</dbReference>
<dbReference type="SMART" id="SM00283">
    <property type="entry name" value="MA"/>
    <property type="match status" value="1"/>
</dbReference>
<feature type="transmembrane region" description="Helical" evidence="4">
    <location>
        <begin position="198"/>
        <end position="219"/>
    </location>
</feature>
<sequence>MTIDQSGNAAGLAGRFTLATKLYAIFALFALLTAAIAMLSDYNSRRSADLISAIETANAAALNVERVNSLVYAVVMESRGVYMSTEPAVVKKYGEGLLKFNAQILDVVKRWETIVRDDDAEQFATFRKRIEQFVEFRKELVRRGVEINAAAGREWGDNDANRAVRSALNKDLEALSKVYAERGKQIARQTETNRTLSFVLTSLAGVALALVVIGIVIIARSIARPLASITATIKQVADGAENVVVPYGNRADEIGGLARAIQIFQDAMGRNRNLASQVSQDSAAREQRARHIERSVEEFRDAIGAIMRGLGDNASVMRETAQTITRVTADASNRAGMAANASQQASHNVTAVAGAAEELSASVEEIGRQVRQSAGAVEQTGQRTEKSISEIESLAAATQRIDGVLNLIQAIAEQTNLLALNATIEAARAGDAGRGFAVVAHEVKALAGQTAKATAEIGENVSMIQASTRNAVDAVREIGGAVREINEVTSAIAGAVGQQDQATREISSNAQSAAQGNETLVANITSLRDAIGETDTAASSVLTAASSLTATAETLSREVEKFFQNLRSDARAARAG</sequence>
<feature type="transmembrane region" description="Helical" evidence="4">
    <location>
        <begin position="22"/>
        <end position="40"/>
    </location>
</feature>
<dbReference type="InterPro" id="IPR004090">
    <property type="entry name" value="Chemotax_Me-accpt_rcpt"/>
</dbReference>
<evidence type="ECO:0000256" key="2">
    <source>
        <dbReference type="ARBA" id="ARBA00029447"/>
    </source>
</evidence>
<dbReference type="EMBL" id="AP014685">
    <property type="protein sequence ID" value="BAR60173.1"/>
    <property type="molecule type" value="Genomic_DNA"/>
</dbReference>
<feature type="domain" description="Methyl-accepting transducer" evidence="5">
    <location>
        <begin position="288"/>
        <end position="543"/>
    </location>
</feature>
<dbReference type="GO" id="GO:0016020">
    <property type="term" value="C:membrane"/>
    <property type="evidence" value="ECO:0007669"/>
    <property type="project" value="InterPro"/>
</dbReference>
<comment type="similarity">
    <text evidence="2">Belongs to the methyl-accepting chemotaxis (MCP) protein family.</text>
</comment>
<dbReference type="Gene3D" id="1.10.287.950">
    <property type="entry name" value="Methyl-accepting chemotaxis protein"/>
    <property type="match status" value="1"/>
</dbReference>
<dbReference type="PRINTS" id="PR00260">
    <property type="entry name" value="CHEMTRNSDUCR"/>
</dbReference>
<dbReference type="GO" id="GO:0007165">
    <property type="term" value="P:signal transduction"/>
    <property type="evidence" value="ECO:0007669"/>
    <property type="project" value="UniProtKB-KW"/>
</dbReference>
<dbReference type="Proteomes" id="UP000063308">
    <property type="component" value="Chromosome"/>
</dbReference>
<dbReference type="PROSITE" id="PS50885">
    <property type="entry name" value="HAMP"/>
    <property type="match status" value="1"/>
</dbReference>